<dbReference type="PIRSF" id="PIRSF016202">
    <property type="entry name" value="PH1107"/>
    <property type="match status" value="1"/>
</dbReference>
<comment type="caution">
    <text evidence="4">The sequence shown here is derived from an EMBL/GenBank/DDBJ whole genome shotgun (WGS) entry which is preliminary data.</text>
</comment>
<dbReference type="CDD" id="cd18614">
    <property type="entry name" value="GH130"/>
    <property type="match status" value="1"/>
</dbReference>
<sequence>MTVSPSTDKVSFKRFSDNPIISPIHEHEWESRFTLNAGAVFEDGKVHILYRAQGKDNTSVLGYATSSDGVHLDTRLPDPVYVPREDFENKQGGGFSGCEDPRITKIGDKLYMCYTAFDGVNPPRVAFTSISTRDFLNKTWKWEKPVLISPPGEMDKNACILPKKINGRFAFFHRLGQSIWFDLTDDLNFSGNDGFLMGKIILKPRVDKWDSLKIGIGPPPLETKEGWILIYHGLSNFDNKYRLGAALLDLSDPSKIISRLEYPILEPMETYENKGLRGGTVFSCGAVTLNNKIFLYYGGADQFISVAAIEVNKLLAELKK</sequence>
<dbReference type="GO" id="GO:0016757">
    <property type="term" value="F:glycosyltransferase activity"/>
    <property type="evidence" value="ECO:0007669"/>
    <property type="project" value="UniProtKB-KW"/>
</dbReference>
<dbReference type="InterPro" id="IPR007184">
    <property type="entry name" value="Mannoside_phosphorylase"/>
</dbReference>
<dbReference type="PANTHER" id="PTHR34106:SF5">
    <property type="entry name" value="GLYCOSIDASE"/>
    <property type="match status" value="1"/>
</dbReference>
<evidence type="ECO:0000313" key="5">
    <source>
        <dbReference type="Proteomes" id="UP000177124"/>
    </source>
</evidence>
<dbReference type="SUPFAM" id="SSF75005">
    <property type="entry name" value="Arabinanase/levansucrase/invertase"/>
    <property type="match status" value="1"/>
</dbReference>
<dbReference type="Gene3D" id="2.115.10.20">
    <property type="entry name" value="Glycosyl hydrolase domain, family 43"/>
    <property type="match status" value="1"/>
</dbReference>
<dbReference type="Pfam" id="PF04041">
    <property type="entry name" value="Glyco_hydro_130"/>
    <property type="match status" value="1"/>
</dbReference>
<keyword evidence="1" id="KW-0328">Glycosyltransferase</keyword>
<dbReference type="Proteomes" id="UP000177124">
    <property type="component" value="Unassembled WGS sequence"/>
</dbReference>
<dbReference type="EMBL" id="MFBF01000068">
    <property type="protein sequence ID" value="OGD89682.1"/>
    <property type="molecule type" value="Genomic_DNA"/>
</dbReference>
<evidence type="ECO:0000313" key="4">
    <source>
        <dbReference type="EMBL" id="OGD89682.1"/>
    </source>
</evidence>
<name>A0A1F5GCS6_9BACT</name>
<protein>
    <recommendedName>
        <fullName evidence="6">Glycosidase</fullName>
    </recommendedName>
</protein>
<evidence type="ECO:0008006" key="6">
    <source>
        <dbReference type="Google" id="ProtNLM"/>
    </source>
</evidence>
<evidence type="ECO:0000256" key="1">
    <source>
        <dbReference type="ARBA" id="ARBA00022676"/>
    </source>
</evidence>
<comment type="similarity">
    <text evidence="3">Belongs to the glycosyl hydrolase 130 family.</text>
</comment>
<organism evidence="4 5">
    <name type="scientific">Candidatus Curtissbacteria bacterium RIFCSPHIGHO2_02_FULL_42_15</name>
    <dbReference type="NCBI Taxonomy" id="1797716"/>
    <lineage>
        <taxon>Bacteria</taxon>
        <taxon>Candidatus Curtissiibacteriota</taxon>
    </lineage>
</organism>
<proteinExistence type="inferred from homology"/>
<evidence type="ECO:0000256" key="3">
    <source>
        <dbReference type="ARBA" id="ARBA00024356"/>
    </source>
</evidence>
<dbReference type="InterPro" id="IPR023296">
    <property type="entry name" value="Glyco_hydro_beta-prop_sf"/>
</dbReference>
<keyword evidence="2" id="KW-0808">Transferase</keyword>
<accession>A0A1F5GCS6</accession>
<dbReference type="AlphaFoldDB" id="A0A1F5GCS6"/>
<gene>
    <name evidence="4" type="ORF">A3D07_02715</name>
</gene>
<evidence type="ECO:0000256" key="2">
    <source>
        <dbReference type="ARBA" id="ARBA00022679"/>
    </source>
</evidence>
<dbReference type="PANTHER" id="PTHR34106">
    <property type="entry name" value="GLYCOSIDASE"/>
    <property type="match status" value="1"/>
</dbReference>
<reference evidence="4 5" key="1">
    <citation type="journal article" date="2016" name="Nat. Commun.">
        <title>Thousands of microbial genomes shed light on interconnected biogeochemical processes in an aquifer system.</title>
        <authorList>
            <person name="Anantharaman K."/>
            <person name="Brown C.T."/>
            <person name="Hug L.A."/>
            <person name="Sharon I."/>
            <person name="Castelle C.J."/>
            <person name="Probst A.J."/>
            <person name="Thomas B.C."/>
            <person name="Singh A."/>
            <person name="Wilkins M.J."/>
            <person name="Karaoz U."/>
            <person name="Brodie E.L."/>
            <person name="Williams K.H."/>
            <person name="Hubbard S.S."/>
            <person name="Banfield J.F."/>
        </authorList>
    </citation>
    <scope>NUCLEOTIDE SEQUENCE [LARGE SCALE GENOMIC DNA]</scope>
</reference>